<evidence type="ECO:0000256" key="1">
    <source>
        <dbReference type="SAM" id="MobiDB-lite"/>
    </source>
</evidence>
<dbReference type="Proteomes" id="UP001267710">
    <property type="component" value="Unassembled WGS sequence"/>
</dbReference>
<proteinExistence type="predicted"/>
<protein>
    <submittedName>
        <fullName evidence="2">Uncharacterized protein</fullName>
    </submittedName>
</protein>
<name>A0ABU1IGX0_9BURK</name>
<feature type="region of interest" description="Disordered" evidence="1">
    <location>
        <begin position="34"/>
        <end position="57"/>
    </location>
</feature>
<evidence type="ECO:0000313" key="2">
    <source>
        <dbReference type="EMBL" id="MDR6216216.1"/>
    </source>
</evidence>
<keyword evidence="3" id="KW-1185">Reference proteome</keyword>
<sequence>MNTHVNPVHGAILHRWWALPADIDHLAREQALRERDHERRLMAHPDPRDPDHPEDRD</sequence>
<reference evidence="2 3" key="1">
    <citation type="submission" date="2023-08" db="EMBL/GenBank/DDBJ databases">
        <title>Functional and genomic diversity of the sorghum phyllosphere microbiome.</title>
        <authorList>
            <person name="Shade A."/>
        </authorList>
    </citation>
    <scope>NUCLEOTIDE SEQUENCE [LARGE SCALE GENOMIC DNA]</scope>
    <source>
        <strain evidence="2 3">SORGH_AS_0335</strain>
    </source>
</reference>
<accession>A0ABU1IGX0</accession>
<gene>
    <name evidence="2" type="ORF">QE399_003905</name>
</gene>
<evidence type="ECO:0000313" key="3">
    <source>
        <dbReference type="Proteomes" id="UP001267710"/>
    </source>
</evidence>
<dbReference type="RefSeq" id="WP_309831458.1">
    <property type="nucleotide sequence ID" value="NZ_JAVIZX010000001.1"/>
</dbReference>
<comment type="caution">
    <text evidence="2">The sequence shown here is derived from an EMBL/GenBank/DDBJ whole genome shotgun (WGS) entry which is preliminary data.</text>
</comment>
<organism evidence="2 3">
    <name type="scientific">Paracidovorax wautersii</name>
    <dbReference type="NCBI Taxonomy" id="1177982"/>
    <lineage>
        <taxon>Bacteria</taxon>
        <taxon>Pseudomonadati</taxon>
        <taxon>Pseudomonadota</taxon>
        <taxon>Betaproteobacteria</taxon>
        <taxon>Burkholderiales</taxon>
        <taxon>Comamonadaceae</taxon>
        <taxon>Paracidovorax</taxon>
    </lineage>
</organism>
<dbReference type="EMBL" id="JAVIZX010000001">
    <property type="protein sequence ID" value="MDR6216216.1"/>
    <property type="molecule type" value="Genomic_DNA"/>
</dbReference>